<evidence type="ECO:0008006" key="3">
    <source>
        <dbReference type="Google" id="ProtNLM"/>
    </source>
</evidence>
<gene>
    <name evidence="1" type="ORF">AALM99_11530</name>
</gene>
<comment type="caution">
    <text evidence="1">The sequence shown here is derived from an EMBL/GenBank/DDBJ whole genome shotgun (WGS) entry which is preliminary data.</text>
</comment>
<proteinExistence type="predicted"/>
<sequence length="68" mass="7877">MAYSDNERVDIAKMEYRFYKKGDPVKINNNSKTIGYVSEVINNQKPANKPISLRTVTLKLKNQKMLKT</sequence>
<evidence type="ECO:0000313" key="1">
    <source>
        <dbReference type="EMBL" id="MEY8539049.1"/>
    </source>
</evidence>
<dbReference type="Proteomes" id="UP001565242">
    <property type="component" value="Unassembled WGS sequence"/>
</dbReference>
<organism evidence="1 2">
    <name type="scientific">Lactococcus muris</name>
    <dbReference type="NCBI Taxonomy" id="2941330"/>
    <lineage>
        <taxon>Bacteria</taxon>
        <taxon>Bacillati</taxon>
        <taxon>Bacillota</taxon>
        <taxon>Bacilli</taxon>
        <taxon>Lactobacillales</taxon>
        <taxon>Streptococcaceae</taxon>
        <taxon>Lactococcus</taxon>
    </lineage>
</organism>
<name>A0ABV4DD90_9LACT</name>
<protein>
    <recommendedName>
        <fullName evidence="3">DUF2187 domain-containing protein</fullName>
    </recommendedName>
</protein>
<dbReference type="RefSeq" id="WP_369918997.1">
    <property type="nucleotide sequence ID" value="NZ_JBCLSQ010000048.1"/>
</dbReference>
<keyword evidence="2" id="KW-1185">Reference proteome</keyword>
<evidence type="ECO:0000313" key="2">
    <source>
        <dbReference type="Proteomes" id="UP001565242"/>
    </source>
</evidence>
<reference evidence="1 2" key="1">
    <citation type="submission" date="2024-03" db="EMBL/GenBank/DDBJ databases">
        <title>Mouse gut bacterial collection (mGBC) of GemPharmatech.</title>
        <authorList>
            <person name="He Y."/>
            <person name="Dong L."/>
            <person name="Wu D."/>
            <person name="Gao X."/>
            <person name="Lin Z."/>
        </authorList>
    </citation>
    <scope>NUCLEOTIDE SEQUENCE [LARGE SCALE GENOMIC DNA]</scope>
    <source>
        <strain evidence="1 2">20-218</strain>
    </source>
</reference>
<dbReference type="EMBL" id="JBCLSQ010000048">
    <property type="protein sequence ID" value="MEY8539049.1"/>
    <property type="molecule type" value="Genomic_DNA"/>
</dbReference>
<accession>A0ABV4DD90</accession>